<evidence type="ECO:0000256" key="1">
    <source>
        <dbReference type="SAM" id="Phobius"/>
    </source>
</evidence>
<reference evidence="2 3" key="1">
    <citation type="submission" date="2019-06" db="EMBL/GenBank/DDBJ databases">
        <title>Amycolatopsis alkalitolerans sp. nov., isolated from Gastrodia elata Blume.</title>
        <authorList>
            <person name="Narsing Rao M.P."/>
            <person name="Li W.J."/>
        </authorList>
    </citation>
    <scope>NUCLEOTIDE SEQUENCE [LARGE SCALE GENOMIC DNA]</scope>
    <source>
        <strain evidence="2 3">SYSUP0005</strain>
    </source>
</reference>
<keyword evidence="3" id="KW-1185">Reference proteome</keyword>
<feature type="transmembrane region" description="Helical" evidence="1">
    <location>
        <begin position="273"/>
        <end position="293"/>
    </location>
</feature>
<keyword evidence="1" id="KW-1133">Transmembrane helix</keyword>
<sequence length="471" mass="50325">MPVAAALVSVLTFLAAKDSLTDDAYITLDYAKNLAVHGEWALIPGVPANTATSPLNVALLGFVTFLTRISGAAHPVVALGLVDAGVSAVLGWAWARTGRPALAAAAGTALILLNPILLSALGMEVLLIAAMLVLLVAFADRPVAFGILSGLAVLTRLDLILFVVAIGLCAPAIRRRAWRVLGLLGLIVLPWFLFSWLYFGSAVPDTLVIKQLQKSFGGNGYLETGLRLMWSSDPLAVFSFAPAELGVLAVLASLPWRGRAPVRGLETTLRRRLAPFIGLGLGGIAYYALYSMLGVPPYHWYYVPPVVALSAAAAGVALPRIPHAGVLVLATALVAGYAPAFTRPVPWEAPPYFGNWASARDYARVGRELAERVPGAAVGSPGEIGTLAYFCDCRIIDGFSDPGLLGPEIRQRIDNASPVVAWLFRVNYANFDWSRRPIRLGYQLRYLPGPGQWQVFSVAKGVGHFTLEPIR</sequence>
<comment type="caution">
    <text evidence="2">The sequence shown here is derived from an EMBL/GenBank/DDBJ whole genome shotgun (WGS) entry which is preliminary data.</text>
</comment>
<proteinExistence type="predicted"/>
<feature type="transmembrane region" description="Helical" evidence="1">
    <location>
        <begin position="180"/>
        <end position="199"/>
    </location>
</feature>
<evidence type="ECO:0000313" key="2">
    <source>
        <dbReference type="EMBL" id="TNC27491.1"/>
    </source>
</evidence>
<dbReference type="AlphaFoldDB" id="A0A5C4M3A1"/>
<protein>
    <recommendedName>
        <fullName evidence="4">Glycosyltransferase RgtA/B/C/D-like domain-containing protein</fullName>
    </recommendedName>
</protein>
<accession>A0A5C4M3A1</accession>
<keyword evidence="1" id="KW-0472">Membrane</keyword>
<feature type="transmembrane region" description="Helical" evidence="1">
    <location>
        <begin position="235"/>
        <end position="252"/>
    </location>
</feature>
<gene>
    <name evidence="2" type="ORF">FG385_10250</name>
</gene>
<feature type="transmembrane region" description="Helical" evidence="1">
    <location>
        <begin position="72"/>
        <end position="95"/>
    </location>
</feature>
<feature type="transmembrane region" description="Helical" evidence="1">
    <location>
        <begin position="116"/>
        <end position="139"/>
    </location>
</feature>
<evidence type="ECO:0008006" key="4">
    <source>
        <dbReference type="Google" id="ProtNLM"/>
    </source>
</evidence>
<evidence type="ECO:0000313" key="3">
    <source>
        <dbReference type="Proteomes" id="UP000305546"/>
    </source>
</evidence>
<feature type="transmembrane region" description="Helical" evidence="1">
    <location>
        <begin position="145"/>
        <end position="168"/>
    </location>
</feature>
<feature type="transmembrane region" description="Helical" evidence="1">
    <location>
        <begin position="299"/>
        <end position="318"/>
    </location>
</feature>
<dbReference type="Proteomes" id="UP000305546">
    <property type="component" value="Unassembled WGS sequence"/>
</dbReference>
<dbReference type="EMBL" id="VDFW01000006">
    <property type="protein sequence ID" value="TNC27491.1"/>
    <property type="molecule type" value="Genomic_DNA"/>
</dbReference>
<feature type="transmembrane region" description="Helical" evidence="1">
    <location>
        <begin position="325"/>
        <end position="342"/>
    </location>
</feature>
<name>A0A5C4M3A1_9PSEU</name>
<organism evidence="2 3">
    <name type="scientific">Amycolatopsis alkalitolerans</name>
    <dbReference type="NCBI Taxonomy" id="2547244"/>
    <lineage>
        <taxon>Bacteria</taxon>
        <taxon>Bacillati</taxon>
        <taxon>Actinomycetota</taxon>
        <taxon>Actinomycetes</taxon>
        <taxon>Pseudonocardiales</taxon>
        <taxon>Pseudonocardiaceae</taxon>
        <taxon>Amycolatopsis</taxon>
    </lineage>
</organism>
<dbReference type="OrthoDB" id="141050at2"/>
<keyword evidence="1" id="KW-0812">Transmembrane</keyword>